<dbReference type="GO" id="GO:0032259">
    <property type="term" value="P:methylation"/>
    <property type="evidence" value="ECO:0007669"/>
    <property type="project" value="UniProtKB-KW"/>
</dbReference>
<evidence type="ECO:0000313" key="4">
    <source>
        <dbReference type="Proteomes" id="UP000702544"/>
    </source>
</evidence>
<name>A0AAE4Z804_9BACT</name>
<dbReference type="Gene3D" id="3.40.50.150">
    <property type="entry name" value="Vaccinia Virus protein VP39"/>
    <property type="match status" value="1"/>
</dbReference>
<dbReference type="SUPFAM" id="SSF53335">
    <property type="entry name" value="S-adenosyl-L-methionine-dependent methyltransferases"/>
    <property type="match status" value="1"/>
</dbReference>
<feature type="domain" description="Methyltransferase type 11" evidence="2">
    <location>
        <begin position="69"/>
        <end position="166"/>
    </location>
</feature>
<dbReference type="PANTHER" id="PTHR44068">
    <property type="entry name" value="ZGC:194242"/>
    <property type="match status" value="1"/>
</dbReference>
<dbReference type="CDD" id="cd02440">
    <property type="entry name" value="AdoMet_MTases"/>
    <property type="match status" value="1"/>
</dbReference>
<dbReference type="PANTHER" id="PTHR44068:SF11">
    <property type="entry name" value="GERANYL DIPHOSPHATE 2-C-METHYLTRANSFERASE"/>
    <property type="match status" value="1"/>
</dbReference>
<keyword evidence="3" id="KW-0489">Methyltransferase</keyword>
<dbReference type="Proteomes" id="UP000702544">
    <property type="component" value="Unassembled WGS sequence"/>
</dbReference>
<organism evidence="3 4">
    <name type="scientific">Candidatus Kutchimonas denitrificans</name>
    <dbReference type="NCBI Taxonomy" id="3056748"/>
    <lineage>
        <taxon>Bacteria</taxon>
        <taxon>Pseudomonadati</taxon>
        <taxon>Gemmatimonadota</taxon>
        <taxon>Gemmatimonadia</taxon>
        <taxon>Candidatus Palauibacterales</taxon>
        <taxon>Candidatus Palauibacteraceae</taxon>
        <taxon>Candidatus Kutchimonas</taxon>
    </lineage>
</organism>
<protein>
    <submittedName>
        <fullName evidence="3">Methyltransferase domain-containing protein</fullName>
    </submittedName>
</protein>
<gene>
    <name evidence="3" type="ORF">GWO12_04615</name>
</gene>
<evidence type="ECO:0000259" key="2">
    <source>
        <dbReference type="Pfam" id="PF08241"/>
    </source>
</evidence>
<dbReference type="Pfam" id="PF08241">
    <property type="entry name" value="Methyltransf_11"/>
    <property type="match status" value="1"/>
</dbReference>
<evidence type="ECO:0000313" key="3">
    <source>
        <dbReference type="EMBL" id="NIR74382.1"/>
    </source>
</evidence>
<accession>A0AAE4Z804</accession>
<dbReference type="InterPro" id="IPR050447">
    <property type="entry name" value="Erg6_SMT_methyltransf"/>
</dbReference>
<reference evidence="3 4" key="1">
    <citation type="submission" date="2020-01" db="EMBL/GenBank/DDBJ databases">
        <title>Genomes assembled from Gulf of Kutch pelagic sediment metagenomes.</title>
        <authorList>
            <person name="Chandrashekar M."/>
            <person name="Mahajan M.S."/>
            <person name="Dave K.J."/>
            <person name="Vatsa P."/>
            <person name="Nathani N.M."/>
        </authorList>
    </citation>
    <scope>NUCLEOTIDE SEQUENCE [LARGE SCALE GENOMIC DNA]</scope>
    <source>
        <strain evidence="3">KS3-K002</strain>
    </source>
</reference>
<dbReference type="InterPro" id="IPR013216">
    <property type="entry name" value="Methyltransf_11"/>
</dbReference>
<dbReference type="GO" id="GO:0008757">
    <property type="term" value="F:S-adenosylmethionine-dependent methyltransferase activity"/>
    <property type="evidence" value="ECO:0007669"/>
    <property type="project" value="InterPro"/>
</dbReference>
<keyword evidence="1" id="KW-0808">Transferase</keyword>
<dbReference type="InterPro" id="IPR029063">
    <property type="entry name" value="SAM-dependent_MTases_sf"/>
</dbReference>
<sequence>MSSGADRLELRHAVERHYDSLAFLYRLFWGEHVHHGLWPVRGGSPKDAQVRLVSHLAQRAGIAGGERVLDVGCGYGAAARWLAANHECCVIGITISRAQARQARRRNRRDGRDDAVAIIRGDAAALPVCERRFDIVWVIECLEHLAEKGEFIRRATRTLVPGGRLALCSWQDGGRGDGLVEAVCDAFLCPSLATAAEYRAWCETAGLEIRCQEDLTARVLDTWKVLVRRVSRPWARPLRWLVGHDVRRFVDGFPIIARAYETGAMTYGLLVARQPA</sequence>
<comment type="caution">
    <text evidence="3">The sequence shown here is derived from an EMBL/GenBank/DDBJ whole genome shotgun (WGS) entry which is preliminary data.</text>
</comment>
<dbReference type="EMBL" id="JAACAK010000036">
    <property type="protein sequence ID" value="NIR74382.1"/>
    <property type="molecule type" value="Genomic_DNA"/>
</dbReference>
<proteinExistence type="predicted"/>
<dbReference type="AlphaFoldDB" id="A0AAE4Z804"/>
<evidence type="ECO:0000256" key="1">
    <source>
        <dbReference type="ARBA" id="ARBA00022679"/>
    </source>
</evidence>